<dbReference type="PIRSF" id="PIRSF018072">
    <property type="entry name" value="UCP018072"/>
    <property type="match status" value="1"/>
</dbReference>
<keyword evidence="3" id="KW-1185">Reference proteome</keyword>
<dbReference type="AlphaFoldDB" id="A0A1I6DYB3"/>
<dbReference type="InterPro" id="IPR039569">
    <property type="entry name" value="FAS1-like_DH_region"/>
</dbReference>
<evidence type="ECO:0000313" key="3">
    <source>
        <dbReference type="Proteomes" id="UP000199584"/>
    </source>
</evidence>
<protein>
    <submittedName>
        <fullName evidence="2">Acyl dehydratase</fullName>
    </submittedName>
</protein>
<evidence type="ECO:0000259" key="1">
    <source>
        <dbReference type="Pfam" id="PF13452"/>
    </source>
</evidence>
<dbReference type="SUPFAM" id="SSF54637">
    <property type="entry name" value="Thioesterase/thiol ester dehydrase-isomerase"/>
    <property type="match status" value="1"/>
</dbReference>
<dbReference type="InterPro" id="IPR029069">
    <property type="entry name" value="HotDog_dom_sf"/>
</dbReference>
<dbReference type="Proteomes" id="UP000199584">
    <property type="component" value="Unassembled WGS sequence"/>
</dbReference>
<dbReference type="InterPro" id="IPR016709">
    <property type="entry name" value="HadA-like"/>
</dbReference>
<accession>A0A1I6DYB3</accession>
<dbReference type="CDD" id="cd03441">
    <property type="entry name" value="R_hydratase_like"/>
    <property type="match status" value="1"/>
</dbReference>
<reference evidence="3" key="1">
    <citation type="submission" date="2016-10" db="EMBL/GenBank/DDBJ databases">
        <authorList>
            <person name="Varghese N."/>
            <person name="Submissions S."/>
        </authorList>
    </citation>
    <scope>NUCLEOTIDE SEQUENCE [LARGE SCALE GENOMIC DNA]</scope>
    <source>
        <strain evidence="3">DSM 3669</strain>
    </source>
</reference>
<dbReference type="Pfam" id="PF13452">
    <property type="entry name" value="FAS1_DH_region"/>
    <property type="match status" value="1"/>
</dbReference>
<dbReference type="STRING" id="39060.SAMN05660706_1218"/>
<sequence length="146" mass="16578">MSDLSKMIGTELTSFSYAVERGKIRETALAIGDENPLYTDPEYARARGYRDVIAPPTFGICIDFWGGQDFMALCRKLQLNPVKVLHGEQEYQYFGEIYPGDTLNACCLLKNYIEKPQMSIFILETTYSNQNGEKVLVSRSTVIEKK</sequence>
<evidence type="ECO:0000313" key="2">
    <source>
        <dbReference type="EMBL" id="SFR10415.1"/>
    </source>
</evidence>
<proteinExistence type="predicted"/>
<feature type="domain" description="FAS1-like dehydratase" evidence="1">
    <location>
        <begin position="7"/>
        <end position="135"/>
    </location>
</feature>
<gene>
    <name evidence="2" type="ORF">SAMN05660706_1218</name>
</gene>
<name>A0A1I6DYB3_9FIRM</name>
<dbReference type="EMBL" id="FOYM01000021">
    <property type="protein sequence ID" value="SFR10415.1"/>
    <property type="molecule type" value="Genomic_DNA"/>
</dbReference>
<dbReference type="Gene3D" id="3.10.129.10">
    <property type="entry name" value="Hotdog Thioesterase"/>
    <property type="match status" value="1"/>
</dbReference>
<organism evidence="2 3">
    <name type="scientific">Desulfoscipio geothermicus DSM 3669</name>
    <dbReference type="NCBI Taxonomy" id="1121426"/>
    <lineage>
        <taxon>Bacteria</taxon>
        <taxon>Bacillati</taxon>
        <taxon>Bacillota</taxon>
        <taxon>Clostridia</taxon>
        <taxon>Eubacteriales</taxon>
        <taxon>Desulfallaceae</taxon>
        <taxon>Desulfoscipio</taxon>
    </lineage>
</organism>
<dbReference type="RefSeq" id="WP_092484808.1">
    <property type="nucleotide sequence ID" value="NZ_FOYM01000021.1"/>
</dbReference>
<dbReference type="OrthoDB" id="160199at2"/>